<evidence type="ECO:0000313" key="2">
    <source>
        <dbReference type="Proteomes" id="UP000002770"/>
    </source>
</evidence>
<organism evidence="1 2">
    <name type="scientific">Legionella drancourtii LLAP12</name>
    <dbReference type="NCBI Taxonomy" id="658187"/>
    <lineage>
        <taxon>Bacteria</taxon>
        <taxon>Pseudomonadati</taxon>
        <taxon>Pseudomonadota</taxon>
        <taxon>Gammaproteobacteria</taxon>
        <taxon>Legionellales</taxon>
        <taxon>Legionellaceae</taxon>
        <taxon>Legionella</taxon>
    </lineage>
</organism>
<dbReference type="Proteomes" id="UP000002770">
    <property type="component" value="Unassembled WGS sequence"/>
</dbReference>
<dbReference type="EMBL" id="JH413807">
    <property type="protein sequence ID" value="EHL32023.1"/>
    <property type="molecule type" value="Genomic_DNA"/>
</dbReference>
<dbReference type="AlphaFoldDB" id="G9EL10"/>
<dbReference type="RefSeq" id="WP_006869857.1">
    <property type="nucleotide sequence ID" value="NZ_JH413807.1"/>
</dbReference>
<name>G9EL10_9GAMM</name>
<protein>
    <submittedName>
        <fullName evidence="1">Uncharacterized protein</fullName>
    </submittedName>
</protein>
<dbReference type="OrthoDB" id="9800461at2"/>
<gene>
    <name evidence="1" type="ORF">LDG_5906</name>
</gene>
<accession>G9EL10</accession>
<proteinExistence type="predicted"/>
<dbReference type="InParanoid" id="G9EL10"/>
<sequence length="483" mass="54914">MLDRIEVPLKDDNLTTVLSEQFPLNTCAEEDSISSRLYLVSNELRYRNVIKALKNIEVNTSNQIRVGLLVGESNILSFLPHLAGICDLVLMTDIEPRIAIHNRHMIDCMLKTKTPAEFLNLYTENHPLKNRPINFDGTQTQCSSTMFKNLISGESIGGCFHSSHTVQKESLGEYFFLNNAYTFMQCKHALLALPLLQIKLNISDENECSAFAKVLQMHQGRITFCNLSNIHYTVSVEKLRTTVPLLLTSDPDGCRIMFSEHAVENSSSLHTTLTEGIESYLQAIEQNKLISLKEQFGAKKSCSSSLSLFPPPPKSEQTKKPQNCYVGFYDMHNRIETKFIQKIINGKENINDYSYMLHAYSSFKEAQVFIEKIIKEDAYDSCKHKLKLFARTNNKANLRPGTYWIFTVEGTVDKINTLLRYLPDNGVKHCPNDQIYASQKFSQKIISVIDNSEQYNFTGKADKESVIDQPVHQSPFKNFTSAT</sequence>
<reference evidence="1 2" key="1">
    <citation type="journal article" date="2011" name="BMC Genomics">
        <title>Insight into cross-talk between intra-amoebal pathogens.</title>
        <authorList>
            <person name="Gimenez G."/>
            <person name="Bertelli C."/>
            <person name="Moliner C."/>
            <person name="Robert C."/>
            <person name="Raoult D."/>
            <person name="Fournier P.E."/>
            <person name="Greub G."/>
        </authorList>
    </citation>
    <scope>NUCLEOTIDE SEQUENCE [LARGE SCALE GENOMIC DNA]</scope>
    <source>
        <strain evidence="1 2">LLAP12</strain>
    </source>
</reference>
<keyword evidence="2" id="KW-1185">Reference proteome</keyword>
<dbReference type="HOGENOM" id="CLU_564740_0_0_6"/>
<evidence type="ECO:0000313" key="1">
    <source>
        <dbReference type="EMBL" id="EHL32023.1"/>
    </source>
</evidence>